<keyword evidence="2" id="KW-1185">Reference proteome</keyword>
<reference evidence="1" key="1">
    <citation type="submission" date="2021-07" db="EMBL/GenBank/DDBJ databases">
        <title>Elsinoe batatas strain:CRI-CJ2 Genome sequencing and assembly.</title>
        <authorList>
            <person name="Huang L."/>
        </authorList>
    </citation>
    <scope>NUCLEOTIDE SEQUENCE</scope>
    <source>
        <strain evidence="1">CRI-CJ2</strain>
    </source>
</reference>
<name>A0A8K0KTK3_9PEZI</name>
<comment type="caution">
    <text evidence="1">The sequence shown here is derived from an EMBL/GenBank/DDBJ whole genome shotgun (WGS) entry which is preliminary data.</text>
</comment>
<dbReference type="Proteomes" id="UP000809789">
    <property type="component" value="Unassembled WGS sequence"/>
</dbReference>
<evidence type="ECO:0000313" key="1">
    <source>
        <dbReference type="EMBL" id="KAG8623045.1"/>
    </source>
</evidence>
<dbReference type="OrthoDB" id="88410at2759"/>
<gene>
    <name evidence="1" type="ORF">KVT40_008021</name>
</gene>
<dbReference type="AlphaFoldDB" id="A0A8K0KTK3"/>
<dbReference type="EMBL" id="JAESVG020000010">
    <property type="protein sequence ID" value="KAG8623045.1"/>
    <property type="molecule type" value="Genomic_DNA"/>
</dbReference>
<proteinExistence type="predicted"/>
<sequence length="65" mass="7259">MCKPATCGTCNKKSWWGCGSHIPMVMDSIPKEEWCGCDPKVEKEGTEWLIDAGSFFGGWKSMLGW</sequence>
<dbReference type="PANTHER" id="PTHR34724:SF2">
    <property type="entry name" value="OS12G0596101 PROTEIN"/>
    <property type="match status" value="1"/>
</dbReference>
<evidence type="ECO:0000313" key="2">
    <source>
        <dbReference type="Proteomes" id="UP000809789"/>
    </source>
</evidence>
<accession>A0A8K0KTK3</accession>
<organism evidence="1 2">
    <name type="scientific">Elsinoe batatas</name>
    <dbReference type="NCBI Taxonomy" id="2601811"/>
    <lineage>
        <taxon>Eukaryota</taxon>
        <taxon>Fungi</taxon>
        <taxon>Dikarya</taxon>
        <taxon>Ascomycota</taxon>
        <taxon>Pezizomycotina</taxon>
        <taxon>Dothideomycetes</taxon>
        <taxon>Dothideomycetidae</taxon>
        <taxon>Myriangiales</taxon>
        <taxon>Elsinoaceae</taxon>
        <taxon>Elsinoe</taxon>
    </lineage>
</organism>
<dbReference type="PANTHER" id="PTHR34724">
    <property type="entry name" value="OS12G0596101 PROTEIN"/>
    <property type="match status" value="1"/>
</dbReference>
<protein>
    <submittedName>
        <fullName evidence="1">Uncharacterized protein</fullName>
    </submittedName>
</protein>